<dbReference type="PANTHER" id="PTHR13604:SF0">
    <property type="entry name" value="ABASIC SITE PROCESSING PROTEIN HMCES"/>
    <property type="match status" value="1"/>
</dbReference>
<keyword evidence="7" id="KW-0456">Lyase</keyword>
<evidence type="ECO:0000256" key="8">
    <source>
        <dbReference type="RuleBase" id="RU364100"/>
    </source>
</evidence>
<evidence type="ECO:0000256" key="7">
    <source>
        <dbReference type="ARBA" id="ARBA00023239"/>
    </source>
</evidence>
<evidence type="ECO:0000256" key="1">
    <source>
        <dbReference type="ARBA" id="ARBA00008136"/>
    </source>
</evidence>
<dbReference type="SUPFAM" id="SSF143081">
    <property type="entry name" value="BB1717-like"/>
    <property type="match status" value="1"/>
</dbReference>
<keyword evidence="5" id="KW-0190">Covalent protein-DNA linkage</keyword>
<dbReference type="EC" id="3.4.-.-" evidence="8"/>
<proteinExistence type="inferred from homology"/>
<keyword evidence="6" id="KW-0238">DNA-binding</keyword>
<evidence type="ECO:0000313" key="9">
    <source>
        <dbReference type="EMBL" id="MDF0750342.1"/>
    </source>
</evidence>
<dbReference type="InterPro" id="IPR036590">
    <property type="entry name" value="SRAP-like"/>
</dbReference>
<evidence type="ECO:0000313" key="10">
    <source>
        <dbReference type="Proteomes" id="UP001143391"/>
    </source>
</evidence>
<keyword evidence="3" id="KW-0227">DNA damage</keyword>
<dbReference type="RefSeq" id="WP_275705873.1">
    <property type="nucleotide sequence ID" value="NZ_JANCMW010000004.1"/>
</dbReference>
<comment type="caution">
    <text evidence="9">The sequence shown here is derived from an EMBL/GenBank/DDBJ whole genome shotgun (WGS) entry which is preliminary data.</text>
</comment>
<dbReference type="Pfam" id="PF02586">
    <property type="entry name" value="SRAP"/>
    <property type="match status" value="1"/>
</dbReference>
<dbReference type="Proteomes" id="UP001143391">
    <property type="component" value="Unassembled WGS sequence"/>
</dbReference>
<organism evidence="9 10">
    <name type="scientific">Marinobacter iranensis</name>
    <dbReference type="NCBI Taxonomy" id="2962607"/>
    <lineage>
        <taxon>Bacteria</taxon>
        <taxon>Pseudomonadati</taxon>
        <taxon>Pseudomonadota</taxon>
        <taxon>Gammaproteobacteria</taxon>
        <taxon>Pseudomonadales</taxon>
        <taxon>Marinobacteraceae</taxon>
        <taxon>Marinobacter</taxon>
    </lineage>
</organism>
<reference evidence="9" key="1">
    <citation type="submission" date="2022-07" db="EMBL/GenBank/DDBJ databases">
        <title>Marinobacter iranensis a new bacterium isolate from a hipersaline lake in Iran.</title>
        <authorList>
            <person name="Mohammad A.M.A."/>
            <person name="Cristina S.-P."/>
            <person name="Antonio V."/>
        </authorList>
    </citation>
    <scope>NUCLEOTIDE SEQUENCE</scope>
    <source>
        <strain evidence="9">71-i</strain>
    </source>
</reference>
<keyword evidence="10" id="KW-1185">Reference proteome</keyword>
<protein>
    <recommendedName>
        <fullName evidence="8">Abasic site processing protein</fullName>
        <ecNumber evidence="8">3.4.-.-</ecNumber>
    </recommendedName>
</protein>
<dbReference type="EMBL" id="JANCMW010000004">
    <property type="protein sequence ID" value="MDF0750342.1"/>
    <property type="molecule type" value="Genomic_DNA"/>
</dbReference>
<evidence type="ECO:0000256" key="3">
    <source>
        <dbReference type="ARBA" id="ARBA00022763"/>
    </source>
</evidence>
<comment type="similarity">
    <text evidence="1 8">Belongs to the SOS response-associated peptidase family.</text>
</comment>
<evidence type="ECO:0000256" key="2">
    <source>
        <dbReference type="ARBA" id="ARBA00022670"/>
    </source>
</evidence>
<dbReference type="PANTHER" id="PTHR13604">
    <property type="entry name" value="DC12-RELATED"/>
    <property type="match status" value="1"/>
</dbReference>
<accession>A0ABT5Y9R4</accession>
<name>A0ABT5Y9R4_9GAMM</name>
<keyword evidence="4 8" id="KW-0378">Hydrolase</keyword>
<sequence length="226" mass="25294">MCGRFNVTDSPVVGELMDELGMPLRPRPQLNVPPGGTAEFVLNDGNGRQLVAGIWSLLIEQKPDGTGYRPNPKFHTFNARSDRLTSSPLWKKAYPNRRCIVPVSAFHEWQPLGEGKGKQVYNIHPEGEATALAGLWQSWQFGDDMVNSFTVITLPPHPRFIHIHPKSIPLMLRPADFDMWLDPDFRQIDAFRGLMKSHIPAPLVCQPVRSPNDLEPAGDAEVLEAD</sequence>
<evidence type="ECO:0000256" key="6">
    <source>
        <dbReference type="ARBA" id="ARBA00023125"/>
    </source>
</evidence>
<evidence type="ECO:0000256" key="5">
    <source>
        <dbReference type="ARBA" id="ARBA00023124"/>
    </source>
</evidence>
<evidence type="ECO:0000256" key="4">
    <source>
        <dbReference type="ARBA" id="ARBA00022801"/>
    </source>
</evidence>
<gene>
    <name evidence="9" type="ORF">NLU14_08870</name>
</gene>
<keyword evidence="2 8" id="KW-0645">Protease</keyword>
<dbReference type="Gene3D" id="3.90.1680.10">
    <property type="entry name" value="SOS response associated peptidase-like"/>
    <property type="match status" value="1"/>
</dbReference>
<dbReference type="InterPro" id="IPR003738">
    <property type="entry name" value="SRAP"/>
</dbReference>